<proteinExistence type="predicted"/>
<evidence type="ECO:0000313" key="1">
    <source>
        <dbReference type="EMBL" id="KAL0312982.1"/>
    </source>
</evidence>
<protein>
    <recommendedName>
        <fullName evidence="2">Gag/pol protein</fullName>
    </recommendedName>
</protein>
<organism evidence="1">
    <name type="scientific">Sesamum radiatum</name>
    <name type="common">Black benniseed</name>
    <dbReference type="NCBI Taxonomy" id="300843"/>
    <lineage>
        <taxon>Eukaryota</taxon>
        <taxon>Viridiplantae</taxon>
        <taxon>Streptophyta</taxon>
        <taxon>Embryophyta</taxon>
        <taxon>Tracheophyta</taxon>
        <taxon>Spermatophyta</taxon>
        <taxon>Magnoliopsida</taxon>
        <taxon>eudicotyledons</taxon>
        <taxon>Gunneridae</taxon>
        <taxon>Pentapetalae</taxon>
        <taxon>asterids</taxon>
        <taxon>lamiids</taxon>
        <taxon>Lamiales</taxon>
        <taxon>Pedaliaceae</taxon>
        <taxon>Sesamum</taxon>
    </lineage>
</organism>
<comment type="caution">
    <text evidence="1">The sequence shown here is derived from an EMBL/GenBank/DDBJ whole genome shotgun (WGS) entry which is preliminary data.</text>
</comment>
<reference evidence="1" key="2">
    <citation type="journal article" date="2024" name="Plant">
        <title>Genomic evolution and insights into agronomic trait innovations of Sesamum species.</title>
        <authorList>
            <person name="Miao H."/>
            <person name="Wang L."/>
            <person name="Qu L."/>
            <person name="Liu H."/>
            <person name="Sun Y."/>
            <person name="Le M."/>
            <person name="Wang Q."/>
            <person name="Wei S."/>
            <person name="Zheng Y."/>
            <person name="Lin W."/>
            <person name="Duan Y."/>
            <person name="Cao H."/>
            <person name="Xiong S."/>
            <person name="Wang X."/>
            <person name="Wei L."/>
            <person name="Li C."/>
            <person name="Ma Q."/>
            <person name="Ju M."/>
            <person name="Zhao R."/>
            <person name="Li G."/>
            <person name="Mu C."/>
            <person name="Tian Q."/>
            <person name="Mei H."/>
            <person name="Zhang T."/>
            <person name="Gao T."/>
            <person name="Zhang H."/>
        </authorList>
    </citation>
    <scope>NUCLEOTIDE SEQUENCE</scope>
    <source>
        <strain evidence="1">G02</strain>
    </source>
</reference>
<accession>A0AAW2L3J0</accession>
<gene>
    <name evidence="1" type="ORF">Sradi_5697500</name>
</gene>
<name>A0AAW2L3J0_SESRA</name>
<dbReference type="AlphaFoldDB" id="A0AAW2L3J0"/>
<dbReference type="EMBL" id="JACGWJ010000026">
    <property type="protein sequence ID" value="KAL0312982.1"/>
    <property type="molecule type" value="Genomic_DNA"/>
</dbReference>
<evidence type="ECO:0008006" key="2">
    <source>
        <dbReference type="Google" id="ProtNLM"/>
    </source>
</evidence>
<reference evidence="1" key="1">
    <citation type="submission" date="2020-06" db="EMBL/GenBank/DDBJ databases">
        <authorList>
            <person name="Li T."/>
            <person name="Hu X."/>
            <person name="Zhang T."/>
            <person name="Song X."/>
            <person name="Zhang H."/>
            <person name="Dai N."/>
            <person name="Sheng W."/>
            <person name="Hou X."/>
            <person name="Wei L."/>
        </authorList>
    </citation>
    <scope>NUCLEOTIDE SEQUENCE</scope>
    <source>
        <strain evidence="1">G02</strain>
        <tissue evidence="1">Leaf</tissue>
    </source>
</reference>
<sequence>MNGLEKSTSELINMLVQFEAIIKRSEPAVLLGEASTFKKGKKAQRWKKEKITTKCSVFASKPVVDVPAVGKGKRKEVHKASKVEDACYYCYDNRH</sequence>